<accession>A0AA38SMK3</accession>
<dbReference type="EMBL" id="JARYMX010000008">
    <property type="protein sequence ID" value="KAJ9539171.1"/>
    <property type="molecule type" value="Genomic_DNA"/>
</dbReference>
<evidence type="ECO:0000256" key="1">
    <source>
        <dbReference type="SAM" id="MobiDB-lite"/>
    </source>
</evidence>
<dbReference type="PANTHER" id="PTHR33223">
    <property type="entry name" value="CCHC-TYPE DOMAIN-CONTAINING PROTEIN"/>
    <property type="match status" value="1"/>
</dbReference>
<name>A0AA38SMK3_9ASTR</name>
<reference evidence="3" key="1">
    <citation type="submission" date="2023-03" db="EMBL/GenBank/DDBJ databases">
        <title>Chromosome-scale reference genome and RAD-based genetic map of yellow starthistle (Centaurea solstitialis) reveal putative structural variation and QTLs associated with invader traits.</title>
        <authorList>
            <person name="Reatini B."/>
            <person name="Cang F.A."/>
            <person name="Jiang Q."/>
            <person name="Mckibben M.T.W."/>
            <person name="Barker M.S."/>
            <person name="Rieseberg L.H."/>
            <person name="Dlugosch K.M."/>
        </authorList>
    </citation>
    <scope>NUCLEOTIDE SEQUENCE</scope>
    <source>
        <strain evidence="3">CAN-66</strain>
        <tissue evidence="3">Leaf</tissue>
    </source>
</reference>
<evidence type="ECO:0000313" key="4">
    <source>
        <dbReference type="Proteomes" id="UP001172457"/>
    </source>
</evidence>
<dbReference type="Pfam" id="PF03732">
    <property type="entry name" value="Retrotrans_gag"/>
    <property type="match status" value="1"/>
</dbReference>
<dbReference type="PANTHER" id="PTHR33223:SF11">
    <property type="entry name" value="ELEMENT PROTEIN, PUTATIVE-RELATED"/>
    <property type="match status" value="1"/>
</dbReference>
<feature type="region of interest" description="Disordered" evidence="1">
    <location>
        <begin position="1"/>
        <end position="21"/>
    </location>
</feature>
<organism evidence="3 4">
    <name type="scientific">Centaurea solstitialis</name>
    <name type="common">yellow star-thistle</name>
    <dbReference type="NCBI Taxonomy" id="347529"/>
    <lineage>
        <taxon>Eukaryota</taxon>
        <taxon>Viridiplantae</taxon>
        <taxon>Streptophyta</taxon>
        <taxon>Embryophyta</taxon>
        <taxon>Tracheophyta</taxon>
        <taxon>Spermatophyta</taxon>
        <taxon>Magnoliopsida</taxon>
        <taxon>eudicotyledons</taxon>
        <taxon>Gunneridae</taxon>
        <taxon>Pentapetalae</taxon>
        <taxon>asterids</taxon>
        <taxon>campanulids</taxon>
        <taxon>Asterales</taxon>
        <taxon>Asteraceae</taxon>
        <taxon>Carduoideae</taxon>
        <taxon>Cardueae</taxon>
        <taxon>Centaureinae</taxon>
        <taxon>Centaurea</taxon>
    </lineage>
</organism>
<comment type="caution">
    <text evidence="3">The sequence shown here is derived from an EMBL/GenBank/DDBJ whole genome shotgun (WGS) entry which is preliminary data.</text>
</comment>
<proteinExistence type="predicted"/>
<evidence type="ECO:0000313" key="3">
    <source>
        <dbReference type="EMBL" id="KAJ9539171.1"/>
    </source>
</evidence>
<protein>
    <recommendedName>
        <fullName evidence="2">Retrotransposon gag domain-containing protein</fullName>
    </recommendedName>
</protein>
<dbReference type="InterPro" id="IPR005162">
    <property type="entry name" value="Retrotrans_gag_dom"/>
</dbReference>
<keyword evidence="4" id="KW-1185">Reference proteome</keyword>
<sequence>MLKSRQRGLREREDYSFTPPSEQALEDTCFSLISLNRSLPEGFNLRMDDDQPMWGKRAKVPFTPRSAIKKSEDENVEISVELIKMIRNIAFDRELTGDPHQHLEAFEDTCDLFKSKGDKVKLRLFPFTLTEKAKDWFKRLTPDSITTWNELKSAFLLRHFPASIINKLKKEI</sequence>
<feature type="domain" description="Retrotransposon gag" evidence="2">
    <location>
        <begin position="123"/>
        <end position="171"/>
    </location>
</feature>
<gene>
    <name evidence="3" type="ORF">OSB04_031904</name>
</gene>
<dbReference type="Proteomes" id="UP001172457">
    <property type="component" value="Chromosome 8"/>
</dbReference>
<evidence type="ECO:0000259" key="2">
    <source>
        <dbReference type="Pfam" id="PF03732"/>
    </source>
</evidence>
<dbReference type="AlphaFoldDB" id="A0AA38SMK3"/>